<evidence type="ECO:0000313" key="3">
    <source>
        <dbReference type="Proteomes" id="UP000257136"/>
    </source>
</evidence>
<keyword evidence="3" id="KW-1185">Reference proteome</keyword>
<gene>
    <name evidence="2" type="ORF">C8P67_114106</name>
</gene>
<dbReference type="OrthoDB" id="1366011at2"/>
<dbReference type="SUPFAM" id="SSF46955">
    <property type="entry name" value="Putative DNA-binding domain"/>
    <property type="match status" value="1"/>
</dbReference>
<feature type="domain" description="Helix-turn-helix" evidence="1">
    <location>
        <begin position="40"/>
        <end position="93"/>
    </location>
</feature>
<dbReference type="InterPro" id="IPR009061">
    <property type="entry name" value="DNA-bd_dom_put_sf"/>
</dbReference>
<name>A0A3E0E488_9FLAO</name>
<dbReference type="Proteomes" id="UP000257136">
    <property type="component" value="Unassembled WGS sequence"/>
</dbReference>
<proteinExistence type="predicted"/>
<dbReference type="RefSeq" id="WP_115814746.1">
    <property type="nucleotide sequence ID" value="NZ_QUNI01000014.1"/>
</dbReference>
<dbReference type="EMBL" id="QUNI01000014">
    <property type="protein sequence ID" value="REG93005.1"/>
    <property type="molecule type" value="Genomic_DNA"/>
</dbReference>
<reference evidence="2 3" key="1">
    <citation type="submission" date="2018-08" db="EMBL/GenBank/DDBJ databases">
        <title>Genomic Encyclopedia of Archaeal and Bacterial Type Strains, Phase II (KMG-II): from individual species to whole genera.</title>
        <authorList>
            <person name="Goeker M."/>
        </authorList>
    </citation>
    <scope>NUCLEOTIDE SEQUENCE [LARGE SCALE GENOMIC DNA]</scope>
    <source>
        <strain evidence="2 3">DSM 100880</strain>
    </source>
</reference>
<dbReference type="Pfam" id="PF12728">
    <property type="entry name" value="HTH_17"/>
    <property type="match status" value="1"/>
</dbReference>
<sequence length="94" mass="10824">MENSIAVITVPLTEWQELKAEMGIIAKSLLDLKNKGQKEFLSPKEAMEMLKCGRTTLQSYIDKGFFNITKMSSKKYSKVLIRRADIDYFIETRA</sequence>
<accession>A0A3E0E488</accession>
<evidence type="ECO:0000259" key="1">
    <source>
        <dbReference type="Pfam" id="PF12728"/>
    </source>
</evidence>
<evidence type="ECO:0000313" key="2">
    <source>
        <dbReference type="EMBL" id="REG93005.1"/>
    </source>
</evidence>
<organism evidence="2 3">
    <name type="scientific">Flavobacterium aquicola</name>
    <dbReference type="NCBI Taxonomy" id="1682742"/>
    <lineage>
        <taxon>Bacteria</taxon>
        <taxon>Pseudomonadati</taxon>
        <taxon>Bacteroidota</taxon>
        <taxon>Flavobacteriia</taxon>
        <taxon>Flavobacteriales</taxon>
        <taxon>Flavobacteriaceae</taxon>
        <taxon>Flavobacterium</taxon>
    </lineage>
</organism>
<comment type="caution">
    <text evidence="2">The sequence shown here is derived from an EMBL/GenBank/DDBJ whole genome shotgun (WGS) entry which is preliminary data.</text>
</comment>
<protein>
    <submittedName>
        <fullName evidence="2">Helix-turn-helix protein</fullName>
    </submittedName>
</protein>
<dbReference type="AlphaFoldDB" id="A0A3E0E488"/>
<dbReference type="InterPro" id="IPR041657">
    <property type="entry name" value="HTH_17"/>
</dbReference>